<dbReference type="NCBIfam" id="TIGR01444">
    <property type="entry name" value="fkbM_fam"/>
    <property type="match status" value="1"/>
</dbReference>
<dbReference type="PANTHER" id="PTHR34203">
    <property type="entry name" value="METHYLTRANSFERASE, FKBM FAMILY PROTEIN"/>
    <property type="match status" value="1"/>
</dbReference>
<name>L7CK88_RHOBT</name>
<dbReference type="PANTHER" id="PTHR34203:SF15">
    <property type="entry name" value="SLL1173 PROTEIN"/>
    <property type="match status" value="1"/>
</dbReference>
<accession>L7CK88</accession>
<keyword evidence="2" id="KW-0489">Methyltransferase</keyword>
<dbReference type="GO" id="GO:0032259">
    <property type="term" value="P:methylation"/>
    <property type="evidence" value="ECO:0007669"/>
    <property type="project" value="UniProtKB-KW"/>
</dbReference>
<evidence type="ECO:0000259" key="1">
    <source>
        <dbReference type="Pfam" id="PF05050"/>
    </source>
</evidence>
<dbReference type="GO" id="GO:0008168">
    <property type="term" value="F:methyltransferase activity"/>
    <property type="evidence" value="ECO:0007669"/>
    <property type="project" value="UniProtKB-KW"/>
</dbReference>
<feature type="domain" description="Methyltransferase FkbM" evidence="1">
    <location>
        <begin position="90"/>
        <end position="245"/>
    </location>
</feature>
<dbReference type="InterPro" id="IPR029063">
    <property type="entry name" value="SAM-dependent_MTases_sf"/>
</dbReference>
<evidence type="ECO:0000313" key="2">
    <source>
        <dbReference type="EMBL" id="ELP34403.1"/>
    </source>
</evidence>
<dbReference type="Gene3D" id="3.40.50.150">
    <property type="entry name" value="Vaccinia Virus protein VP39"/>
    <property type="match status" value="1"/>
</dbReference>
<dbReference type="Pfam" id="PF05050">
    <property type="entry name" value="Methyltransf_21"/>
    <property type="match status" value="1"/>
</dbReference>
<dbReference type="Proteomes" id="UP000010959">
    <property type="component" value="Unassembled WGS sequence"/>
</dbReference>
<comment type="caution">
    <text evidence="2">The sequence shown here is derived from an EMBL/GenBank/DDBJ whole genome shotgun (WGS) entry which is preliminary data.</text>
</comment>
<dbReference type="EMBL" id="AMWG01000035">
    <property type="protein sequence ID" value="ELP34403.1"/>
    <property type="molecule type" value="Genomic_DNA"/>
</dbReference>
<reference evidence="2 3" key="1">
    <citation type="journal article" date="2013" name="Mar. Genomics">
        <title>Expression of sulfatases in Rhodopirellula baltica and the diversity of sulfatases in the genus Rhodopirellula.</title>
        <authorList>
            <person name="Wegner C.E."/>
            <person name="Richter-Heitmann T."/>
            <person name="Klindworth A."/>
            <person name="Klockow C."/>
            <person name="Richter M."/>
            <person name="Achstetter T."/>
            <person name="Glockner F.O."/>
            <person name="Harder J."/>
        </authorList>
    </citation>
    <scope>NUCLEOTIDE SEQUENCE [LARGE SCALE GENOMIC DNA]</scope>
    <source>
        <strain evidence="2 3">SWK14</strain>
    </source>
</reference>
<proteinExistence type="predicted"/>
<evidence type="ECO:0000313" key="3">
    <source>
        <dbReference type="Proteomes" id="UP000010959"/>
    </source>
</evidence>
<dbReference type="InterPro" id="IPR006342">
    <property type="entry name" value="FkbM_mtfrase"/>
</dbReference>
<dbReference type="SUPFAM" id="SSF53335">
    <property type="entry name" value="S-adenosyl-L-methionine-dependent methyltransferases"/>
    <property type="match status" value="1"/>
</dbReference>
<dbReference type="PATRIC" id="fig|993516.3.peg.1790"/>
<keyword evidence="2" id="KW-0808">Transferase</keyword>
<dbReference type="InterPro" id="IPR052514">
    <property type="entry name" value="SAM-dependent_MTase"/>
</dbReference>
<organism evidence="2 3">
    <name type="scientific">Rhodopirellula baltica SWK14</name>
    <dbReference type="NCBI Taxonomy" id="993516"/>
    <lineage>
        <taxon>Bacteria</taxon>
        <taxon>Pseudomonadati</taxon>
        <taxon>Planctomycetota</taxon>
        <taxon>Planctomycetia</taxon>
        <taxon>Pirellulales</taxon>
        <taxon>Pirellulaceae</taxon>
        <taxon>Rhodopirellula</taxon>
    </lineage>
</organism>
<protein>
    <submittedName>
        <fullName evidence="2">Methyltransferase FkbM family</fullName>
    </submittedName>
</protein>
<sequence>MKNIIQLLRFVLNHDANKGKRFAAFRDLLKWQIGSRLVPGDVVFNWLEETKLIVANGEAGLTGNVYTGLHEFADMAFLLHFLRPEDTFFDIGANRGAYTVLASGVCGAKTVAFEPVPGTFAKLEANIRVNQLEKLATARNSGLGDKEGELWVSASLDSANHIVPEHSKVEKIRVPVRRLDDATTEIPALIKIDVEGFEMNVFSGAAGVLSNSMLKCLIVEVNDAGKRYGFQATDILDHLGKFGFDPYLYHPIERRLEPTTVGLSPNGNTLFLRDLEHVRSRVETAKKVAVRSLHV</sequence>
<dbReference type="AlphaFoldDB" id="L7CK88"/>
<gene>
    <name evidence="2" type="ORF">RBSWK_01679</name>
</gene>